<name>A0A167W3H8_PENCH</name>
<proteinExistence type="predicted"/>
<feature type="region of interest" description="Disordered" evidence="1">
    <location>
        <begin position="309"/>
        <end position="328"/>
    </location>
</feature>
<organism evidence="2">
    <name type="scientific">Penicillium chrysogenum</name>
    <name type="common">Penicillium notatum</name>
    <dbReference type="NCBI Taxonomy" id="5076"/>
    <lineage>
        <taxon>Eukaryota</taxon>
        <taxon>Fungi</taxon>
        <taxon>Dikarya</taxon>
        <taxon>Ascomycota</taxon>
        <taxon>Pezizomycotina</taxon>
        <taxon>Eurotiomycetes</taxon>
        <taxon>Eurotiomycetidae</taxon>
        <taxon>Eurotiales</taxon>
        <taxon>Aspergillaceae</taxon>
        <taxon>Penicillium</taxon>
        <taxon>Penicillium chrysogenum species complex</taxon>
    </lineage>
</organism>
<feature type="region of interest" description="Disordered" evidence="1">
    <location>
        <begin position="52"/>
        <end position="71"/>
    </location>
</feature>
<accession>A0A167W3H8</accession>
<sequence length="328" mass="37725">MFSFSQMDTNPKPFRDLLDHHRDLFVDPLLWTYRHLKLVGCRFEDADTASTESTQDDCKTDDDERPCPKVPSDAEQLATYPIAAVKYRCLVNILVGKGRPFKTLRKGPQFYFTDKPVHRPRHTVFYRQGQSDAHFGKGLFPLVSYLHYTSVNGGRRDKFEPCPGPKGTLNWIGQRILEKRLAQIQPKEWTEDPYFVCILLALAQLQERKVEFPKPATYTSRLLVTNLCDKEYIHLYEAEISAELLGALRSPTTATKYTKWPTIRRRKLPYKPYNTFADRITAELVAPSLLCSPEISSLSDEVNGVVRCGTKRPSEPESNKTYKTERIT</sequence>
<evidence type="ECO:0000256" key="1">
    <source>
        <dbReference type="SAM" id="MobiDB-lite"/>
    </source>
</evidence>
<feature type="compositionally biased region" description="Basic and acidic residues" evidence="1">
    <location>
        <begin position="312"/>
        <end position="328"/>
    </location>
</feature>
<dbReference type="Proteomes" id="UP000076449">
    <property type="component" value="Chromosome I"/>
</dbReference>
<protein>
    <submittedName>
        <fullName evidence="2">Uncharacterized protein</fullName>
    </submittedName>
</protein>
<reference evidence="2" key="1">
    <citation type="journal article" date="2014" name="Genome Announc.">
        <title>Complete sequencing and chromosome-scale genome assembly of the industrial progenitor strain P2niaD18 from the penicillin producer Penicillium chrysogenum.</title>
        <authorList>
            <person name="Specht T."/>
            <person name="Dahlmann T.A."/>
            <person name="Zadra I."/>
            <person name="Kurnsteiner H."/>
            <person name="Kuck U."/>
        </authorList>
    </citation>
    <scope>NUCLEOTIDE SEQUENCE [LARGE SCALE GENOMIC DNA]</scope>
    <source>
        <strain evidence="2">P2niaD18</strain>
    </source>
</reference>
<evidence type="ECO:0000313" key="2">
    <source>
        <dbReference type="EMBL" id="KZN91218.1"/>
    </source>
</evidence>
<dbReference type="AlphaFoldDB" id="A0A167W3H8"/>
<gene>
    <name evidence="2" type="ORF">EN45_013470</name>
</gene>
<dbReference type="EMBL" id="CM002798">
    <property type="protein sequence ID" value="KZN91218.1"/>
    <property type="molecule type" value="Genomic_DNA"/>
</dbReference>